<dbReference type="InterPro" id="IPR036322">
    <property type="entry name" value="WD40_repeat_dom_sf"/>
</dbReference>
<dbReference type="SUPFAM" id="SSF50978">
    <property type="entry name" value="WD40 repeat-like"/>
    <property type="match status" value="1"/>
</dbReference>
<name>A0A0L7LC03_OPEBR</name>
<dbReference type="EMBL" id="JTDY01001740">
    <property type="protein sequence ID" value="KOB73032.1"/>
    <property type="molecule type" value="Genomic_DNA"/>
</dbReference>
<evidence type="ECO:0000313" key="3">
    <source>
        <dbReference type="Proteomes" id="UP000037510"/>
    </source>
</evidence>
<feature type="compositionally biased region" description="Low complexity" evidence="1">
    <location>
        <begin position="205"/>
        <end position="220"/>
    </location>
</feature>
<gene>
    <name evidence="2" type="ORF">OBRU01_11372</name>
</gene>
<dbReference type="PANTHER" id="PTHR22874">
    <property type="entry name" value="ACTIVATING MOLECULE IN BECN1-REGULATED AUTOPHAGY PROTEIN 1"/>
    <property type="match status" value="1"/>
</dbReference>
<dbReference type="Gene3D" id="2.130.10.10">
    <property type="entry name" value="YVTN repeat-like/Quinoprotein amine dehydrogenase"/>
    <property type="match status" value="1"/>
</dbReference>
<dbReference type="GO" id="GO:1990756">
    <property type="term" value="F:ubiquitin-like ligase-substrate adaptor activity"/>
    <property type="evidence" value="ECO:0007669"/>
    <property type="project" value="TreeGrafter"/>
</dbReference>
<dbReference type="GO" id="GO:0000423">
    <property type="term" value="P:mitophagy"/>
    <property type="evidence" value="ECO:0007669"/>
    <property type="project" value="TreeGrafter"/>
</dbReference>
<evidence type="ECO:0000313" key="2">
    <source>
        <dbReference type="EMBL" id="KOB73032.1"/>
    </source>
</evidence>
<organism evidence="2 3">
    <name type="scientific">Operophtera brumata</name>
    <name type="common">Winter moth</name>
    <name type="synonym">Phalaena brumata</name>
    <dbReference type="NCBI Taxonomy" id="104452"/>
    <lineage>
        <taxon>Eukaryota</taxon>
        <taxon>Metazoa</taxon>
        <taxon>Ecdysozoa</taxon>
        <taxon>Arthropoda</taxon>
        <taxon>Hexapoda</taxon>
        <taxon>Insecta</taxon>
        <taxon>Pterygota</taxon>
        <taxon>Neoptera</taxon>
        <taxon>Endopterygota</taxon>
        <taxon>Lepidoptera</taxon>
        <taxon>Glossata</taxon>
        <taxon>Ditrysia</taxon>
        <taxon>Geometroidea</taxon>
        <taxon>Geometridae</taxon>
        <taxon>Larentiinae</taxon>
        <taxon>Operophtera</taxon>
    </lineage>
</organism>
<dbReference type="Proteomes" id="UP000037510">
    <property type="component" value="Unassembled WGS sequence"/>
</dbReference>
<evidence type="ECO:0000256" key="1">
    <source>
        <dbReference type="SAM" id="MobiDB-lite"/>
    </source>
</evidence>
<feature type="region of interest" description="Disordered" evidence="1">
    <location>
        <begin position="204"/>
        <end position="256"/>
    </location>
</feature>
<feature type="compositionally biased region" description="Gly residues" evidence="1">
    <location>
        <begin position="221"/>
        <end position="240"/>
    </location>
</feature>
<reference evidence="2 3" key="1">
    <citation type="journal article" date="2015" name="Genome Biol. Evol.">
        <title>The genome of winter moth (Operophtera brumata) provides a genomic perspective on sexual dimorphism and phenology.</title>
        <authorList>
            <person name="Derks M.F."/>
            <person name="Smit S."/>
            <person name="Salis L."/>
            <person name="Schijlen E."/>
            <person name="Bossers A."/>
            <person name="Mateman C."/>
            <person name="Pijl A.S."/>
            <person name="de Ridder D."/>
            <person name="Groenen M.A."/>
            <person name="Visser M.E."/>
            <person name="Megens H.J."/>
        </authorList>
    </citation>
    <scope>NUCLEOTIDE SEQUENCE [LARGE SCALE GENOMIC DNA]</scope>
    <source>
        <strain evidence="2">WM2013NL</strain>
        <tissue evidence="2">Head and thorax</tissue>
    </source>
</reference>
<protein>
    <submittedName>
        <fullName evidence="2">Putative Activating molecule in BECN1-regulated autophagy protein 1</fullName>
    </submittedName>
</protein>
<proteinExistence type="predicted"/>
<dbReference type="GO" id="GO:0000045">
    <property type="term" value="P:autophagosome assembly"/>
    <property type="evidence" value="ECO:0007669"/>
    <property type="project" value="TreeGrafter"/>
</dbReference>
<comment type="caution">
    <text evidence="2">The sequence shown here is derived from an EMBL/GenBank/DDBJ whole genome shotgun (WGS) entry which is preliminary data.</text>
</comment>
<dbReference type="InterPro" id="IPR015943">
    <property type="entry name" value="WD40/YVTN_repeat-like_dom_sf"/>
</dbReference>
<dbReference type="InterPro" id="IPR052596">
    <property type="entry name" value="AMBRA1_autophagy"/>
</dbReference>
<dbReference type="GO" id="GO:0080008">
    <property type="term" value="C:Cul4-RING E3 ubiquitin ligase complex"/>
    <property type="evidence" value="ECO:0007669"/>
    <property type="project" value="TreeGrafter"/>
</dbReference>
<dbReference type="STRING" id="104452.A0A0L7LC03"/>
<dbReference type="PANTHER" id="PTHR22874:SF1">
    <property type="entry name" value="ACTIVATING MOLECULE IN BECN1-REGULATED AUTOPHAGY PROTEIN 1"/>
    <property type="match status" value="1"/>
</dbReference>
<accession>A0A0L7LC03</accession>
<dbReference type="AlphaFoldDB" id="A0A0L7LC03"/>
<sequence>MYPGNYNIEWLGYKGGEPVEEAPKVGSVARAWQWRERGINPPNLPPNKTVLENIAEDILVQKPLQITSCDLPGYPRSTFLMVFSPDGTKLASTHGNHNIYVSELASGKHGGSEVWNVYNETVIASIAFHPREQLLVIATYNELYFWDWSQPAPFTKTILIVPITPMINDELYVAFDSLGFKLITGISLWACSANANSTPLVVAQNGPTSSANNGNPSNNSGPGGASNGGGNSGAGAGGNPRGEDEPGRPPPDTPAAAQDMIVNSYQTLVQRYDSLVRNYQRLFMVRHRLINTPPLANTVPADKSGLHLEK</sequence>
<keyword evidence="3" id="KW-1185">Reference proteome</keyword>